<keyword evidence="1" id="KW-0812">Transmembrane</keyword>
<organism evidence="2 3">
    <name type="scientific">Oldenlandia corymbosa var. corymbosa</name>
    <dbReference type="NCBI Taxonomy" id="529605"/>
    <lineage>
        <taxon>Eukaryota</taxon>
        <taxon>Viridiplantae</taxon>
        <taxon>Streptophyta</taxon>
        <taxon>Embryophyta</taxon>
        <taxon>Tracheophyta</taxon>
        <taxon>Spermatophyta</taxon>
        <taxon>Magnoliopsida</taxon>
        <taxon>eudicotyledons</taxon>
        <taxon>Gunneridae</taxon>
        <taxon>Pentapetalae</taxon>
        <taxon>asterids</taxon>
        <taxon>lamiids</taxon>
        <taxon>Gentianales</taxon>
        <taxon>Rubiaceae</taxon>
        <taxon>Rubioideae</taxon>
        <taxon>Spermacoceae</taxon>
        <taxon>Hedyotis-Oldenlandia complex</taxon>
        <taxon>Oldenlandia</taxon>
    </lineage>
</organism>
<feature type="transmembrane region" description="Helical" evidence="1">
    <location>
        <begin position="30"/>
        <end position="47"/>
    </location>
</feature>
<protein>
    <submittedName>
        <fullName evidence="2">OLC1v1024070C1</fullName>
    </submittedName>
</protein>
<sequence>MSVVVIYGMLEEISLSLNSAGVKDGEDGRTYAVTMYFVGASFVAFVLERKWKGLSRSSNSLLIRSMSRCFCCVDKGKKSDGRFSFICVDTVDEVILCVRGREEEYLLLEFNQFISCHGEKIFRFLCFN</sequence>
<keyword evidence="1" id="KW-1133">Transmembrane helix</keyword>
<dbReference type="Proteomes" id="UP001161247">
    <property type="component" value="Chromosome 1"/>
</dbReference>
<dbReference type="AlphaFoldDB" id="A0AAV1C1F6"/>
<keyword evidence="1" id="KW-0472">Membrane</keyword>
<keyword evidence="3" id="KW-1185">Reference proteome</keyword>
<reference evidence="2" key="1">
    <citation type="submission" date="2023-03" db="EMBL/GenBank/DDBJ databases">
        <authorList>
            <person name="Julca I."/>
        </authorList>
    </citation>
    <scope>NUCLEOTIDE SEQUENCE</scope>
</reference>
<proteinExistence type="predicted"/>
<evidence type="ECO:0000313" key="3">
    <source>
        <dbReference type="Proteomes" id="UP001161247"/>
    </source>
</evidence>
<evidence type="ECO:0000313" key="2">
    <source>
        <dbReference type="EMBL" id="CAI9089486.1"/>
    </source>
</evidence>
<evidence type="ECO:0000256" key="1">
    <source>
        <dbReference type="SAM" id="Phobius"/>
    </source>
</evidence>
<accession>A0AAV1C1F6</accession>
<name>A0AAV1C1F6_OLDCO</name>
<gene>
    <name evidence="2" type="ORF">OLC1_LOCUS1821</name>
</gene>
<dbReference type="EMBL" id="OX459118">
    <property type="protein sequence ID" value="CAI9089486.1"/>
    <property type="molecule type" value="Genomic_DNA"/>
</dbReference>